<proteinExistence type="predicted"/>
<dbReference type="InterPro" id="IPR007110">
    <property type="entry name" value="Ig-like_dom"/>
</dbReference>
<dbReference type="AlphaFoldDB" id="A0A8C9TZX2"/>
<keyword evidence="3" id="KW-0597">Phosphoprotein</keyword>
<dbReference type="Gene3D" id="2.60.40.10">
    <property type="entry name" value="Immunoglobulins"/>
    <property type="match status" value="1"/>
</dbReference>
<evidence type="ECO:0000313" key="7">
    <source>
        <dbReference type="Ensembl" id="ENSSFOP00015054791.1"/>
    </source>
</evidence>
<reference evidence="7" key="3">
    <citation type="submission" date="2025-09" db="UniProtKB">
        <authorList>
            <consortium name="Ensembl"/>
        </authorList>
    </citation>
    <scope>IDENTIFICATION</scope>
</reference>
<reference evidence="7" key="2">
    <citation type="submission" date="2025-08" db="UniProtKB">
        <authorList>
            <consortium name="Ensembl"/>
        </authorList>
    </citation>
    <scope>IDENTIFICATION</scope>
</reference>
<dbReference type="Ensembl" id="ENSSFOT00015076144.1">
    <property type="protein sequence ID" value="ENSSFOP00015054791.1"/>
    <property type="gene ID" value="ENSSFOG00015030541.1"/>
</dbReference>
<dbReference type="PANTHER" id="PTHR35971:SF5">
    <property type="entry name" value="OBSCURIN LIKE CYTOSKELETAL ADAPTOR 1"/>
    <property type="match status" value="1"/>
</dbReference>
<keyword evidence="5" id="KW-0393">Immunoglobulin domain</keyword>
<evidence type="ECO:0000256" key="5">
    <source>
        <dbReference type="ARBA" id="ARBA00023319"/>
    </source>
</evidence>
<protein>
    <recommendedName>
        <fullName evidence="6">Ig-like domain-containing protein</fullName>
    </recommendedName>
</protein>
<dbReference type="GO" id="GO:0005737">
    <property type="term" value="C:cytoplasm"/>
    <property type="evidence" value="ECO:0007669"/>
    <property type="project" value="UniProtKB-SubCell"/>
</dbReference>
<evidence type="ECO:0000256" key="4">
    <source>
        <dbReference type="ARBA" id="ARBA00023157"/>
    </source>
</evidence>
<dbReference type="Proteomes" id="UP000694397">
    <property type="component" value="Chromosome 7"/>
</dbReference>
<keyword evidence="8" id="KW-1185">Reference proteome</keyword>
<reference evidence="7 8" key="1">
    <citation type="submission" date="2019-04" db="EMBL/GenBank/DDBJ databases">
        <authorList>
            <consortium name="Wellcome Sanger Institute Data Sharing"/>
        </authorList>
    </citation>
    <scope>NUCLEOTIDE SEQUENCE [LARGE SCALE GENOMIC DNA]</scope>
</reference>
<accession>A0A8C9TZX2</accession>
<dbReference type="InterPro" id="IPR036179">
    <property type="entry name" value="Ig-like_dom_sf"/>
</dbReference>
<evidence type="ECO:0000259" key="6">
    <source>
        <dbReference type="PROSITE" id="PS50835"/>
    </source>
</evidence>
<dbReference type="FunFam" id="2.60.40.10:FF:001652">
    <property type="entry name" value="Uncharacterized protein"/>
    <property type="match status" value="1"/>
</dbReference>
<dbReference type="PROSITE" id="PS50835">
    <property type="entry name" value="IG_LIKE"/>
    <property type="match status" value="1"/>
</dbReference>
<keyword evidence="2" id="KW-0963">Cytoplasm</keyword>
<name>A0A8C9TZX2_SCLFO</name>
<dbReference type="SUPFAM" id="SSF48726">
    <property type="entry name" value="Immunoglobulin"/>
    <property type="match status" value="1"/>
</dbReference>
<dbReference type="SMART" id="SM00409">
    <property type="entry name" value="IG"/>
    <property type="match status" value="1"/>
</dbReference>
<dbReference type="InterPro" id="IPR003599">
    <property type="entry name" value="Ig_sub"/>
</dbReference>
<evidence type="ECO:0000256" key="2">
    <source>
        <dbReference type="ARBA" id="ARBA00022490"/>
    </source>
</evidence>
<dbReference type="GeneTree" id="ENSGT00940000177473"/>
<dbReference type="OrthoDB" id="6159398at2759"/>
<keyword evidence="4" id="KW-1015">Disulfide bond</keyword>
<evidence type="ECO:0000256" key="3">
    <source>
        <dbReference type="ARBA" id="ARBA00022553"/>
    </source>
</evidence>
<sequence length="209" mass="23274">YCSLPVRFSSYGLKEASFLWASEFIFIFAQEGGSTSLSCELSVSGVQVKWRKDGVVLVPSDRHTISMDGSKAELVVNNLTMEDAGEYTCDTGGQQTTAFLKVKGVCVTQRLGEIGMLVWEKNKESPALMHPSRGERGPWYCPRGRSTLCSRGPLHVYSSSTMWYQKMQENTAAMWGTERVQPPSLSEVITTESFYTLLTYSGLYNCSLK</sequence>
<dbReference type="InterPro" id="IPR013151">
    <property type="entry name" value="Immunoglobulin_dom"/>
</dbReference>
<comment type="subcellular location">
    <subcellularLocation>
        <location evidence="1">Cytoplasm</location>
    </subcellularLocation>
</comment>
<dbReference type="PANTHER" id="PTHR35971">
    <property type="entry name" value="SI:DKEY-31G6.6"/>
    <property type="match status" value="1"/>
</dbReference>
<dbReference type="InterPro" id="IPR052385">
    <property type="entry name" value="Obscurin/Obscurin-like_Reg"/>
</dbReference>
<evidence type="ECO:0000313" key="8">
    <source>
        <dbReference type="Proteomes" id="UP000694397"/>
    </source>
</evidence>
<dbReference type="InterPro" id="IPR013783">
    <property type="entry name" value="Ig-like_fold"/>
</dbReference>
<dbReference type="Pfam" id="PF00047">
    <property type="entry name" value="ig"/>
    <property type="match status" value="1"/>
</dbReference>
<organism evidence="7 8">
    <name type="scientific">Scleropages formosus</name>
    <name type="common">Asian bonytongue</name>
    <name type="synonym">Osteoglossum formosum</name>
    <dbReference type="NCBI Taxonomy" id="113540"/>
    <lineage>
        <taxon>Eukaryota</taxon>
        <taxon>Metazoa</taxon>
        <taxon>Chordata</taxon>
        <taxon>Craniata</taxon>
        <taxon>Vertebrata</taxon>
        <taxon>Euteleostomi</taxon>
        <taxon>Actinopterygii</taxon>
        <taxon>Neopterygii</taxon>
        <taxon>Teleostei</taxon>
        <taxon>Osteoglossocephala</taxon>
        <taxon>Osteoglossomorpha</taxon>
        <taxon>Osteoglossiformes</taxon>
        <taxon>Osteoglossidae</taxon>
        <taxon>Scleropages</taxon>
    </lineage>
</organism>
<evidence type="ECO:0000256" key="1">
    <source>
        <dbReference type="ARBA" id="ARBA00004496"/>
    </source>
</evidence>
<feature type="domain" description="Ig-like" evidence="6">
    <location>
        <begin position="29"/>
        <end position="89"/>
    </location>
</feature>
<dbReference type="SMART" id="SM00408">
    <property type="entry name" value="IGc2"/>
    <property type="match status" value="1"/>
</dbReference>
<dbReference type="InterPro" id="IPR003598">
    <property type="entry name" value="Ig_sub2"/>
</dbReference>